<organism evidence="1 2">
    <name type="scientific">Paracoccus onubensis</name>
    <dbReference type="NCBI Taxonomy" id="1675788"/>
    <lineage>
        <taxon>Bacteria</taxon>
        <taxon>Pseudomonadati</taxon>
        <taxon>Pseudomonadota</taxon>
        <taxon>Alphaproteobacteria</taxon>
        <taxon>Rhodobacterales</taxon>
        <taxon>Paracoccaceae</taxon>
        <taxon>Paracoccus</taxon>
    </lineage>
</organism>
<accession>A0A418T1N8</accession>
<name>A0A418T1N8_9RHOB</name>
<protein>
    <submittedName>
        <fullName evidence="1">Uncharacterized protein</fullName>
    </submittedName>
</protein>
<dbReference type="AlphaFoldDB" id="A0A418T1N8"/>
<dbReference type="Proteomes" id="UP000284202">
    <property type="component" value="Unassembled WGS sequence"/>
</dbReference>
<gene>
    <name evidence="1" type="ORF">D3P04_05015</name>
</gene>
<reference evidence="2" key="1">
    <citation type="submission" date="2018-09" db="EMBL/GenBank/DDBJ databases">
        <title>Acidovorax cavernicola nov. sp. isolated from Gruta de las Maravillas (Aracena, Spain).</title>
        <authorList>
            <person name="Jurado V."/>
            <person name="Gutierrez-Patricio S."/>
            <person name="Gonzalez-Pimentel J.L."/>
            <person name="Miller A.Z."/>
            <person name="Laiz L."/>
            <person name="Saiz-Jimenez C."/>
        </authorList>
    </citation>
    <scope>NUCLEOTIDE SEQUENCE [LARGE SCALE GENOMIC DNA]</scope>
    <source>
        <strain evidence="2">1011MAR3C25</strain>
    </source>
</reference>
<proteinExistence type="predicted"/>
<evidence type="ECO:0000313" key="2">
    <source>
        <dbReference type="Proteomes" id="UP000284202"/>
    </source>
</evidence>
<sequence>MTSLVSDLNTLCVTCDHAATEAVSITDLRDTSTARIALERIHRDLIDGLAVIGRLQQAINHIETGVNQ</sequence>
<evidence type="ECO:0000313" key="1">
    <source>
        <dbReference type="EMBL" id="RJE87114.1"/>
    </source>
</evidence>
<dbReference type="RefSeq" id="WP_119746581.1">
    <property type="nucleotide sequence ID" value="NZ_QZCG01000003.1"/>
</dbReference>
<keyword evidence="2" id="KW-1185">Reference proteome</keyword>
<dbReference type="EMBL" id="QZCG01000003">
    <property type="protein sequence ID" value="RJE87114.1"/>
    <property type="molecule type" value="Genomic_DNA"/>
</dbReference>
<comment type="caution">
    <text evidence="1">The sequence shown here is derived from an EMBL/GenBank/DDBJ whole genome shotgun (WGS) entry which is preliminary data.</text>
</comment>